<dbReference type="Proteomes" id="UP001168128">
    <property type="component" value="Unassembled WGS sequence"/>
</dbReference>
<dbReference type="InterPro" id="IPR006935">
    <property type="entry name" value="Helicase/UvrB_N"/>
</dbReference>
<dbReference type="PROSITE" id="PS51192">
    <property type="entry name" value="HELICASE_ATP_BIND_1"/>
    <property type="match status" value="1"/>
</dbReference>
<keyword evidence="2" id="KW-0378">Hydrolase</keyword>
<keyword evidence="2" id="KW-0067">ATP-binding</keyword>
<dbReference type="InterPro" id="IPR027417">
    <property type="entry name" value="P-loop_NTPase"/>
</dbReference>
<evidence type="ECO:0000259" key="1">
    <source>
        <dbReference type="PROSITE" id="PS51192"/>
    </source>
</evidence>
<proteinExistence type="predicted"/>
<gene>
    <name evidence="2" type="ORF">QWT87_03725</name>
</gene>
<dbReference type="Gene3D" id="3.40.50.300">
    <property type="entry name" value="P-loop containing nucleotide triphosphate hydrolases"/>
    <property type="match status" value="2"/>
</dbReference>
<evidence type="ECO:0000313" key="3">
    <source>
        <dbReference type="Proteomes" id="UP001168128"/>
    </source>
</evidence>
<dbReference type="SUPFAM" id="SSF52540">
    <property type="entry name" value="P-loop containing nucleoside triphosphate hydrolases"/>
    <property type="match status" value="1"/>
</dbReference>
<comment type="caution">
    <text evidence="2">The sequence shown here is derived from an EMBL/GenBank/DDBJ whole genome shotgun (WGS) entry which is preliminary data.</text>
</comment>
<dbReference type="SMART" id="SM00491">
    <property type="entry name" value="HELICc2"/>
    <property type="match status" value="1"/>
</dbReference>
<dbReference type="SMART" id="SM00487">
    <property type="entry name" value="DEXDc"/>
    <property type="match status" value="1"/>
</dbReference>
<dbReference type="InterPro" id="IPR014001">
    <property type="entry name" value="Helicase_ATP-bd"/>
</dbReference>
<organism evidence="2 3">
    <name type="scientific">Chryseobacterium urinae</name>
    <dbReference type="NCBI Taxonomy" id="3058400"/>
    <lineage>
        <taxon>Bacteria</taxon>
        <taxon>Pseudomonadati</taxon>
        <taxon>Bacteroidota</taxon>
        <taxon>Flavobacteriia</taxon>
        <taxon>Flavobacteriales</taxon>
        <taxon>Weeksellaceae</taxon>
        <taxon>Chryseobacterium group</taxon>
        <taxon>Chryseobacterium</taxon>
    </lineage>
</organism>
<keyword evidence="2" id="KW-0547">Nucleotide-binding</keyword>
<keyword evidence="3" id="KW-1185">Reference proteome</keyword>
<dbReference type="RefSeq" id="WP_302713736.1">
    <property type="nucleotide sequence ID" value="NZ_JAULSJ010000004.1"/>
</dbReference>
<accession>A0ABT8TYW2</accession>
<dbReference type="Pfam" id="PF04851">
    <property type="entry name" value="ResIII"/>
    <property type="match status" value="1"/>
</dbReference>
<evidence type="ECO:0000313" key="2">
    <source>
        <dbReference type="EMBL" id="MDO3423987.1"/>
    </source>
</evidence>
<feature type="domain" description="Helicase ATP-binding" evidence="1">
    <location>
        <begin position="48"/>
        <end position="310"/>
    </location>
</feature>
<sequence>MNIFKKINEQQNNEVVLPSEPIDLFYSLKKEKDFAFLRDAQNEVLSEWYKRKGEKNLLIKMNTGAGKTLVGLLILYSKMLETKKKCLFLCPDKQLVNQVLEQSKNYSIPTCIFDEDENDFPEEFLNNEAILITTVQKLFNGKNKFDKQKIEIESIVIDDAHRCIEKIKDSFTIKIPNDNQMYDNLVNLFTDELRRQAIGSFEAIKMQHPEYYMKLPFWSWLDNEQAVIRIMSNQIGDKDTLLFKWDLFYNNYKQYELYLKYQGIEISPIKCFTTNIETYKNAKNVYALSATFENEKSLLFDLDFTLDSILNPVEPKNKKDYGQRLILSPKRYFRDFDMDDLKEIINHHLSNNENILVLVPSYRDARSWESLGAKIIIENIVEELDCLKRTKGNFIVIANRYDGIDLGGDACNVLIIYEHPNYKFIKDKYYENISHKSETNLIAQTLEQGLGRTVRSGSDYSVVYLLGKNILRFLRQKDNFKYLNKHTKKQIEMGLDLLSNVGDVKKEEIAKTIYETADYCLSQNSDWLLYYQNFMKNESNSEELDKEEVLQLKQLEKEAIVEFVKGNHKNSVDRINTILNQNLTNSENAIYLTLKANILYEIDKNGSNDLIIKSREFSRHMFEPFLAQEYTKKQLKAGNQFEKAKAFLHNFSTTNDAIDTMNEIISGLVYDESNPSDRFENSINLLGKVLGFISFRPEKEKYEGSDNLWLMENNVCLIMESKSEKLHKNLISKTDISQLMHSVNWFGEKYLNDNLVVYGVTLQYNRRKETNVTVNDEIKVIDHESLEKLKDSLSKYISFLSKNNVREITIDKIKAEFVSLKFSNDLFINSYLKSII</sequence>
<dbReference type="InterPro" id="IPR006555">
    <property type="entry name" value="ATP-dep_Helicase_C"/>
</dbReference>
<dbReference type="GO" id="GO:0004386">
    <property type="term" value="F:helicase activity"/>
    <property type="evidence" value="ECO:0007669"/>
    <property type="project" value="UniProtKB-KW"/>
</dbReference>
<dbReference type="PANTHER" id="PTHR47396">
    <property type="entry name" value="TYPE I RESTRICTION ENZYME ECOKI R PROTEIN"/>
    <property type="match status" value="1"/>
</dbReference>
<dbReference type="InterPro" id="IPR050742">
    <property type="entry name" value="Helicase_Restrict-Modif_Enz"/>
</dbReference>
<dbReference type="EMBL" id="JAULSJ010000004">
    <property type="protein sequence ID" value="MDO3423987.1"/>
    <property type="molecule type" value="Genomic_DNA"/>
</dbReference>
<keyword evidence="2" id="KW-0347">Helicase</keyword>
<protein>
    <submittedName>
        <fullName evidence="2">DEAD/DEAH box helicase family protein</fullName>
    </submittedName>
</protein>
<name>A0ABT8TYW2_9FLAO</name>
<reference evidence="2" key="1">
    <citation type="submission" date="2023-07" db="EMBL/GenBank/DDBJ databases">
        <title>AMR profile of multidrug- resistance Chryseobacterium gambrini related strain.</title>
        <authorList>
            <person name="Kirdat K."/>
            <person name="Bhatt A."/>
            <person name="Kuyare S."/>
            <person name="Yadav A."/>
        </authorList>
    </citation>
    <scope>NUCLEOTIDE SEQUENCE</scope>
    <source>
        <strain evidence="2">APV-1</strain>
    </source>
</reference>
<dbReference type="PANTHER" id="PTHR47396:SF1">
    <property type="entry name" value="ATP-DEPENDENT HELICASE IRC3-RELATED"/>
    <property type="match status" value="1"/>
</dbReference>